<dbReference type="Pfam" id="PF03466">
    <property type="entry name" value="LysR_substrate"/>
    <property type="match status" value="1"/>
</dbReference>
<dbReference type="PRINTS" id="PR00039">
    <property type="entry name" value="HTHLYSR"/>
</dbReference>
<keyword evidence="7" id="KW-1185">Reference proteome</keyword>
<dbReference type="PROSITE" id="PS50931">
    <property type="entry name" value="HTH_LYSR"/>
    <property type="match status" value="1"/>
</dbReference>
<evidence type="ECO:0000256" key="2">
    <source>
        <dbReference type="ARBA" id="ARBA00023015"/>
    </source>
</evidence>
<accession>A0ABT1LDP9</accession>
<dbReference type="SUPFAM" id="SSF53850">
    <property type="entry name" value="Periplasmic binding protein-like II"/>
    <property type="match status" value="1"/>
</dbReference>
<dbReference type="InterPro" id="IPR000847">
    <property type="entry name" value="LysR_HTH_N"/>
</dbReference>
<gene>
    <name evidence="6" type="ORF">NK718_13980</name>
</gene>
<feature type="domain" description="HTH lysR-type" evidence="5">
    <location>
        <begin position="22"/>
        <end position="79"/>
    </location>
</feature>
<evidence type="ECO:0000256" key="4">
    <source>
        <dbReference type="ARBA" id="ARBA00023163"/>
    </source>
</evidence>
<proteinExistence type="inferred from homology"/>
<evidence type="ECO:0000313" key="6">
    <source>
        <dbReference type="EMBL" id="MCP8939632.1"/>
    </source>
</evidence>
<dbReference type="InterPro" id="IPR036390">
    <property type="entry name" value="WH_DNA-bd_sf"/>
</dbReference>
<dbReference type="RefSeq" id="WP_254743429.1">
    <property type="nucleotide sequence ID" value="NZ_JANCLU010000013.1"/>
</dbReference>
<protein>
    <submittedName>
        <fullName evidence="6">LysR family transcriptional regulator</fullName>
    </submittedName>
</protein>
<dbReference type="InterPro" id="IPR036388">
    <property type="entry name" value="WH-like_DNA-bd_sf"/>
</dbReference>
<comment type="caution">
    <text evidence="6">The sequence shown here is derived from an EMBL/GenBank/DDBJ whole genome shotgun (WGS) entry which is preliminary data.</text>
</comment>
<dbReference type="CDD" id="cd05466">
    <property type="entry name" value="PBP2_LTTR_substrate"/>
    <property type="match status" value="1"/>
</dbReference>
<sequence>MNQARAAGPRLASANSASRQSMTLHQLQIFCAVAQTRNLTRASKQLGLAQPSISQQVAKLETISGARLFSRQANRMELTDAGQFLLRHAMLILAAVDEAEAGLRGFASGAQGIVRIAGLNSVLRTVLPAALAELRAANPGIEVDVQEAAPAETLDLLYSRRASIGVIALESVAPSSLSFMQAPIVRDPYVLIAPERLALDAVRDPDVDLDAADRATLNDCIQFNFGTQHTLKVEQWYNHVLPHHRVIARCRSYEVAIEMVRAGLGVCLAPALTVNAVAGGTAGLHLYATGEPDRATVAMLPSQYSRLEPVRSTLAALQAAGARVRLPPIRPVPPFIAAAAGPTTREA</sequence>
<comment type="similarity">
    <text evidence="1">Belongs to the LysR transcriptional regulatory family.</text>
</comment>
<evidence type="ECO:0000259" key="5">
    <source>
        <dbReference type="PROSITE" id="PS50931"/>
    </source>
</evidence>
<dbReference type="EMBL" id="JANCLU010000013">
    <property type="protein sequence ID" value="MCP8939632.1"/>
    <property type="molecule type" value="Genomic_DNA"/>
</dbReference>
<dbReference type="Proteomes" id="UP001205890">
    <property type="component" value="Unassembled WGS sequence"/>
</dbReference>
<dbReference type="Gene3D" id="3.40.190.10">
    <property type="entry name" value="Periplasmic binding protein-like II"/>
    <property type="match status" value="2"/>
</dbReference>
<dbReference type="InterPro" id="IPR005119">
    <property type="entry name" value="LysR_subst-bd"/>
</dbReference>
<dbReference type="SUPFAM" id="SSF46785">
    <property type="entry name" value="Winged helix' DNA-binding domain"/>
    <property type="match status" value="1"/>
</dbReference>
<keyword evidence="2" id="KW-0805">Transcription regulation</keyword>
<dbReference type="Gene3D" id="1.10.10.10">
    <property type="entry name" value="Winged helix-like DNA-binding domain superfamily/Winged helix DNA-binding domain"/>
    <property type="match status" value="1"/>
</dbReference>
<keyword evidence="4" id="KW-0804">Transcription</keyword>
<dbReference type="PANTHER" id="PTHR30126:SF40">
    <property type="entry name" value="HTH-TYPE TRANSCRIPTIONAL REGULATOR GLTR"/>
    <property type="match status" value="1"/>
</dbReference>
<dbReference type="Pfam" id="PF00126">
    <property type="entry name" value="HTH_1"/>
    <property type="match status" value="1"/>
</dbReference>
<organism evidence="6 7">
    <name type="scientific">Alsobacter ponti</name>
    <dbReference type="NCBI Taxonomy" id="2962936"/>
    <lineage>
        <taxon>Bacteria</taxon>
        <taxon>Pseudomonadati</taxon>
        <taxon>Pseudomonadota</taxon>
        <taxon>Alphaproteobacteria</taxon>
        <taxon>Hyphomicrobiales</taxon>
        <taxon>Alsobacteraceae</taxon>
        <taxon>Alsobacter</taxon>
    </lineage>
</organism>
<name>A0ABT1LDP9_9HYPH</name>
<dbReference type="PANTHER" id="PTHR30126">
    <property type="entry name" value="HTH-TYPE TRANSCRIPTIONAL REGULATOR"/>
    <property type="match status" value="1"/>
</dbReference>
<reference evidence="6 7" key="1">
    <citation type="submission" date="2022-07" db="EMBL/GenBank/DDBJ databases">
        <authorList>
            <person name="Li W.-J."/>
            <person name="Deng Q.-Q."/>
        </authorList>
    </citation>
    <scope>NUCLEOTIDE SEQUENCE [LARGE SCALE GENOMIC DNA]</scope>
    <source>
        <strain evidence="6 7">SYSU M60028</strain>
    </source>
</reference>
<evidence type="ECO:0000256" key="3">
    <source>
        <dbReference type="ARBA" id="ARBA00023125"/>
    </source>
</evidence>
<evidence type="ECO:0000256" key="1">
    <source>
        <dbReference type="ARBA" id="ARBA00009437"/>
    </source>
</evidence>
<keyword evidence="3" id="KW-0238">DNA-binding</keyword>
<evidence type="ECO:0000313" key="7">
    <source>
        <dbReference type="Proteomes" id="UP001205890"/>
    </source>
</evidence>